<accession>A0A0L9TEK1</accession>
<organism evidence="2 3">
    <name type="scientific">Phaseolus angularis</name>
    <name type="common">Azuki bean</name>
    <name type="synonym">Vigna angularis</name>
    <dbReference type="NCBI Taxonomy" id="3914"/>
    <lineage>
        <taxon>Eukaryota</taxon>
        <taxon>Viridiplantae</taxon>
        <taxon>Streptophyta</taxon>
        <taxon>Embryophyta</taxon>
        <taxon>Tracheophyta</taxon>
        <taxon>Spermatophyta</taxon>
        <taxon>Magnoliopsida</taxon>
        <taxon>eudicotyledons</taxon>
        <taxon>Gunneridae</taxon>
        <taxon>Pentapetalae</taxon>
        <taxon>rosids</taxon>
        <taxon>fabids</taxon>
        <taxon>Fabales</taxon>
        <taxon>Fabaceae</taxon>
        <taxon>Papilionoideae</taxon>
        <taxon>50 kb inversion clade</taxon>
        <taxon>NPAAA clade</taxon>
        <taxon>indigoferoid/millettioid clade</taxon>
        <taxon>Phaseoleae</taxon>
        <taxon>Vigna</taxon>
    </lineage>
</organism>
<dbReference type="AlphaFoldDB" id="A0A0L9TEK1"/>
<proteinExistence type="predicted"/>
<feature type="region of interest" description="Disordered" evidence="1">
    <location>
        <begin position="54"/>
        <end position="75"/>
    </location>
</feature>
<sequence>MVSELATAFTDIPLCNATLCRRRLHRSPPPAAAAVLAGNLRIWTVSSSDGQPRRFRGPLLRHAPPRAPDLSDRRRPPAAVTTLLHAAPRAACLQPVSGACLSRTALPASESHRASSGRVAGAFSLRSDSPEQPFLPSSLSSQHLDFLSQFLPALMVSASTND</sequence>
<dbReference type="Proteomes" id="UP000053144">
    <property type="component" value="Unassembled WGS sequence"/>
</dbReference>
<dbReference type="EMBL" id="KQ258438">
    <property type="protein sequence ID" value="KOM28589.1"/>
    <property type="molecule type" value="Genomic_DNA"/>
</dbReference>
<evidence type="ECO:0000313" key="2">
    <source>
        <dbReference type="EMBL" id="KOM28589.1"/>
    </source>
</evidence>
<evidence type="ECO:0000313" key="3">
    <source>
        <dbReference type="Proteomes" id="UP000053144"/>
    </source>
</evidence>
<reference evidence="3" key="1">
    <citation type="journal article" date="2015" name="Proc. Natl. Acad. Sci. U.S.A.">
        <title>Genome sequencing of adzuki bean (Vigna angularis) provides insight into high starch and low fat accumulation and domestication.</title>
        <authorList>
            <person name="Yang K."/>
            <person name="Tian Z."/>
            <person name="Chen C."/>
            <person name="Luo L."/>
            <person name="Zhao B."/>
            <person name="Wang Z."/>
            <person name="Yu L."/>
            <person name="Li Y."/>
            <person name="Sun Y."/>
            <person name="Li W."/>
            <person name="Chen Y."/>
            <person name="Li Y."/>
            <person name="Zhang Y."/>
            <person name="Ai D."/>
            <person name="Zhao J."/>
            <person name="Shang C."/>
            <person name="Ma Y."/>
            <person name="Wu B."/>
            <person name="Wang M."/>
            <person name="Gao L."/>
            <person name="Sun D."/>
            <person name="Zhang P."/>
            <person name="Guo F."/>
            <person name="Wang W."/>
            <person name="Li Y."/>
            <person name="Wang J."/>
            <person name="Varshney R.K."/>
            <person name="Wang J."/>
            <person name="Ling H.Q."/>
            <person name="Wan P."/>
        </authorList>
    </citation>
    <scope>NUCLEOTIDE SEQUENCE</scope>
    <source>
        <strain evidence="3">cv. Jingnong 6</strain>
    </source>
</reference>
<protein>
    <submittedName>
        <fullName evidence="2">Uncharacterized protein</fullName>
    </submittedName>
</protein>
<evidence type="ECO:0000256" key="1">
    <source>
        <dbReference type="SAM" id="MobiDB-lite"/>
    </source>
</evidence>
<gene>
    <name evidence="2" type="ORF">LR48_Vigan553s001800</name>
</gene>
<dbReference type="Gramene" id="KOM28589">
    <property type="protein sequence ID" value="KOM28589"/>
    <property type="gene ID" value="LR48_Vigan553s001800"/>
</dbReference>
<name>A0A0L9TEK1_PHAAN</name>